<dbReference type="GO" id="GO:0008854">
    <property type="term" value="F:exodeoxyribonuclease V activity"/>
    <property type="evidence" value="ECO:0007669"/>
    <property type="project" value="InterPro"/>
</dbReference>
<keyword evidence="4 10" id="KW-0378">Hydrolase</keyword>
<dbReference type="GO" id="GO:0000724">
    <property type="term" value="P:double-strand break repair via homologous recombination"/>
    <property type="evidence" value="ECO:0007669"/>
    <property type="project" value="UniProtKB-UniRule"/>
</dbReference>
<evidence type="ECO:0000256" key="9">
    <source>
        <dbReference type="ARBA" id="ARBA00023204"/>
    </source>
</evidence>
<keyword evidence="13" id="KW-1185">Reference proteome</keyword>
<evidence type="ECO:0000313" key="12">
    <source>
        <dbReference type="EMBL" id="MDP0588414.1"/>
    </source>
</evidence>
<evidence type="ECO:0000256" key="8">
    <source>
        <dbReference type="ARBA" id="ARBA00023125"/>
    </source>
</evidence>
<dbReference type="GO" id="GO:0003677">
    <property type="term" value="F:DNA binding"/>
    <property type="evidence" value="ECO:0007669"/>
    <property type="project" value="UniProtKB-UniRule"/>
</dbReference>
<accession>A0AA90NK73</accession>
<comment type="similarity">
    <text evidence="10">Belongs to the RecC family.</text>
</comment>
<dbReference type="NCBIfam" id="TIGR01450">
    <property type="entry name" value="recC"/>
    <property type="match status" value="1"/>
</dbReference>
<dbReference type="GO" id="GO:0003678">
    <property type="term" value="F:DNA helicase activity"/>
    <property type="evidence" value="ECO:0007669"/>
    <property type="project" value="UniProtKB-UniRule"/>
</dbReference>
<dbReference type="Gene3D" id="3.40.50.300">
    <property type="entry name" value="P-loop containing nucleotide triphosphate hydrolases"/>
    <property type="match status" value="2"/>
</dbReference>
<dbReference type="Gene3D" id="1.10.10.990">
    <property type="match status" value="1"/>
</dbReference>
<gene>
    <name evidence="10 12" type="primary">recC</name>
    <name evidence="12" type="ORF">QS748_04195</name>
</gene>
<proteinExistence type="inferred from homology"/>
<evidence type="ECO:0000259" key="11">
    <source>
        <dbReference type="Pfam" id="PF17946"/>
    </source>
</evidence>
<comment type="function">
    <text evidence="10">A helicase/nuclease that prepares dsDNA breaks (DSB) for recombinational DNA repair. Binds to DSBs and unwinds DNA via a highly rapid and processive ATP-dependent bidirectional helicase activity. Unwinds dsDNA until it encounters a Chi (crossover hotspot instigator) sequence from the 3' direction. Cuts ssDNA a few nucleotides 3' to the Chi site. The properties and activities of the enzyme are changed at Chi. The Chi-altered holoenzyme produces a long 3'-ssDNA overhang and facilitates RecA-binding to the ssDNA for homologous DNA recombination and repair. Holoenzyme degrades any linearized DNA that is unable to undergo homologous recombination. In the holoenzyme this subunit recognizes the wild-type Chi sequence, and when added to isolated RecB increases its ATP-dependent helicase processivity.</text>
</comment>
<dbReference type="SUPFAM" id="SSF52540">
    <property type="entry name" value="P-loop containing nucleoside triphosphate hydrolases"/>
    <property type="match status" value="2"/>
</dbReference>
<evidence type="ECO:0000256" key="7">
    <source>
        <dbReference type="ARBA" id="ARBA00022840"/>
    </source>
</evidence>
<keyword evidence="5 10" id="KW-0347">Helicase</keyword>
<sequence>MLTIYHSNRLDILKDLLIALIKRQPLSNPLQDEQILVQSPGMAQWLRLQLAEELGVAAAINFPLPASFLWEMYIHILPHVPKRSAFNKETMTWKIMVLVKQMLNQDNFAPLKNYLTEDDDDLKSYQLAGKIADIFDQYLVYRPDWILKWEQDDGLDAIPHKQLWQPELWRALVAKTAELNQPHWHRANMHQQFNEKITRGKSVHTLPKRFFVFGISALPPHFIESLHTLSQQTDVHLMITNPCRYFWGDIKDPKYLAKMKSRHFLLNNDQRSERKEPFYKTSSISGDDCTNPLLASMGKLGRDYLYQIHDLDAVDIDAFADIPRTTLLKHIQADILDLADSSSNTPKPEIKKNDTSFRIHNCHSPIREVEVLHDQLLAIFAKHQDITPKDIVIMLPNVDAYSPWIQTVFGSIPKQDPRYIPFSISDNSVRTEHPLLTGVLKLLNIDNSRCTAPELLDLLDIPALQRRFKLNQNDLETLRQWVNDTGIRWGINSHQQSRFDLPIMSINTWQFGLRRMLLGYAMPESSGIHAGILPFDGVQGLNACLCGQLADFLEQIEQLSTSLNQEYSIDEWTRYVNNLLEQFFLPNKSDEYPLKIIHDAMEHLHEQLHDADHQQPLTKSIIVSYLTERIIQRQNSKRFLAGQVNFCTLMPMRSIPFKIVCLLGMNDGAYPRSIDIAGFDLIAQNSRRGDRSRRDDDRYLFLEALLSAQQQFYISYVGKSIIDSSPRAPSVLVTELLNYCQQGFIGQKDPDTPLAEQLITEHPLQAFSPSVFASKSKKENDISLFSYAREWLPAARRKGQRPPPFIVSPLKATNIPDSIEISELIRFFRNTSKYFCNHRLKVFFDDNEKVLAENESFELDGLTQYSLKQELLEALILDQPSTQVLALRQASGYLPHGAFGEVIVDEQVKALTSMSNHIRDLTTSETLEEDIEIGLNIGDIHLCGWLKQLYSGGLIRYRPSPIKGKDIITTWIEHLCYCATRPSRSTRLIGLDHKKRTYQQRTFNNLPADKAIDYLDALMSVYKEGLTYPQPLFPETALALLNSTGDDEQAVKRARLCFEGNPHGSGNFAEGDDPYISRIYPSFDSSYQTIRELSIDVLNPALSHSKAGGSS</sequence>
<dbReference type="Gene3D" id="3.40.50.10930">
    <property type="match status" value="1"/>
</dbReference>
<dbReference type="InterPro" id="IPR013986">
    <property type="entry name" value="DExx_box_DNA_helicase_dom_sf"/>
</dbReference>
<evidence type="ECO:0000256" key="4">
    <source>
        <dbReference type="ARBA" id="ARBA00022801"/>
    </source>
</evidence>
<dbReference type="InterPro" id="IPR027417">
    <property type="entry name" value="P-loop_NTPase"/>
</dbReference>
<dbReference type="PIRSF" id="PIRSF000980">
    <property type="entry name" value="RecC"/>
    <property type="match status" value="1"/>
</dbReference>
<dbReference type="GO" id="GO:0005524">
    <property type="term" value="F:ATP binding"/>
    <property type="evidence" value="ECO:0007669"/>
    <property type="project" value="UniProtKB-UniRule"/>
</dbReference>
<dbReference type="Pfam" id="PF04257">
    <property type="entry name" value="Exonuc_V_gamma"/>
    <property type="match status" value="1"/>
</dbReference>
<comment type="miscellaneous">
    <text evidence="10">In the RecBCD complex, RecB has a slow 3'-5' helicase, an exonuclease activity and loads RecA onto ssDNA, RecD has a fast 5'-3' helicase activity, while RecC stimulates the ATPase and processivity of the RecB helicase and contributes to recognition of the Chi site.</text>
</comment>
<evidence type="ECO:0000256" key="10">
    <source>
        <dbReference type="HAMAP-Rule" id="MF_01486"/>
    </source>
</evidence>
<dbReference type="PANTHER" id="PTHR30591:SF1">
    <property type="entry name" value="RECBCD ENZYME SUBUNIT RECC"/>
    <property type="match status" value="1"/>
</dbReference>
<dbReference type="InterPro" id="IPR006697">
    <property type="entry name" value="RecC"/>
</dbReference>
<dbReference type="GO" id="GO:0009338">
    <property type="term" value="C:exodeoxyribonuclease V complex"/>
    <property type="evidence" value="ECO:0007669"/>
    <property type="project" value="InterPro"/>
</dbReference>
<dbReference type="Proteomes" id="UP001178148">
    <property type="component" value="Unassembled WGS sequence"/>
</dbReference>
<dbReference type="Gene3D" id="1.10.10.160">
    <property type="match status" value="1"/>
</dbReference>
<dbReference type="InterPro" id="IPR011335">
    <property type="entry name" value="Restrct_endonuc-II-like"/>
</dbReference>
<keyword evidence="2 10" id="KW-0547">Nucleotide-binding</keyword>
<dbReference type="AlphaFoldDB" id="A0AA90NK73"/>
<keyword evidence="1 10" id="KW-0540">Nuclease</keyword>
<dbReference type="PANTHER" id="PTHR30591">
    <property type="entry name" value="RECBCD ENZYME SUBUNIT RECC"/>
    <property type="match status" value="1"/>
</dbReference>
<dbReference type="HAMAP" id="MF_01486">
    <property type="entry name" value="RecC"/>
    <property type="match status" value="1"/>
</dbReference>
<keyword evidence="9 10" id="KW-0234">DNA repair</keyword>
<keyword evidence="6 10" id="KW-0269">Exonuclease</keyword>
<comment type="subunit">
    <text evidence="10">Heterotrimer of RecB, RecC and RecD. All subunits contribute to DNA-binding.</text>
</comment>
<comment type="caution">
    <text evidence="12">The sequence shown here is derived from an EMBL/GenBank/DDBJ whole genome shotgun (WGS) entry which is preliminary data.</text>
</comment>
<dbReference type="EMBL" id="JASXSV010000004">
    <property type="protein sequence ID" value="MDP0588414.1"/>
    <property type="molecule type" value="Genomic_DNA"/>
</dbReference>
<evidence type="ECO:0000256" key="5">
    <source>
        <dbReference type="ARBA" id="ARBA00022806"/>
    </source>
</evidence>
<evidence type="ECO:0000256" key="2">
    <source>
        <dbReference type="ARBA" id="ARBA00022741"/>
    </source>
</evidence>
<dbReference type="SUPFAM" id="SSF52980">
    <property type="entry name" value="Restriction endonuclease-like"/>
    <property type="match status" value="1"/>
</dbReference>
<evidence type="ECO:0000256" key="1">
    <source>
        <dbReference type="ARBA" id="ARBA00022722"/>
    </source>
</evidence>
<dbReference type="Pfam" id="PF17946">
    <property type="entry name" value="RecC_C"/>
    <property type="match status" value="1"/>
</dbReference>
<evidence type="ECO:0000256" key="6">
    <source>
        <dbReference type="ARBA" id="ARBA00022839"/>
    </source>
</evidence>
<dbReference type="InterPro" id="IPR041500">
    <property type="entry name" value="RecC_C"/>
</dbReference>
<organism evidence="12 13">
    <name type="scientific">Candidatus Endonucleibacter bathymodioli</name>
    <dbReference type="NCBI Taxonomy" id="539814"/>
    <lineage>
        <taxon>Bacteria</taxon>
        <taxon>Pseudomonadati</taxon>
        <taxon>Pseudomonadota</taxon>
        <taxon>Gammaproteobacteria</taxon>
        <taxon>Oceanospirillales</taxon>
        <taxon>Endozoicomonadaceae</taxon>
        <taxon>Candidatus Endonucleibacter</taxon>
    </lineage>
</organism>
<protein>
    <recommendedName>
        <fullName evidence="10">RecBCD enzyme subunit RecC</fullName>
    </recommendedName>
    <alternativeName>
        <fullName evidence="10">Exonuclease V subunit RecC</fullName>
        <shortName evidence="10">ExoV subunit RecC</shortName>
    </alternativeName>
    <alternativeName>
        <fullName evidence="10">Helicase/nuclease RecBCD subunit RecC</fullName>
    </alternativeName>
</protein>
<evidence type="ECO:0000313" key="13">
    <source>
        <dbReference type="Proteomes" id="UP001178148"/>
    </source>
</evidence>
<reference evidence="12 13" key="1">
    <citation type="journal article" date="2023" name="bioRxiv">
        <title>An intranuclear bacterial parasite of deep-sea mussels expresses apoptosis inhibitors acquired from its host.</title>
        <authorList>
            <person name="Gonzalez Porras M.A."/>
            <person name="Assie A."/>
            <person name="Tietjen M."/>
            <person name="Violette M."/>
            <person name="Kleiner M."/>
            <person name="Gruber-Vodicka H."/>
            <person name="Dubilier N."/>
            <person name="Leisch N."/>
        </authorList>
    </citation>
    <scope>NUCLEOTIDE SEQUENCE [LARGE SCALE GENOMIC DNA]</scope>
    <source>
        <strain evidence="12">IAP13</strain>
    </source>
</reference>
<keyword evidence="7 10" id="KW-0067">ATP-binding</keyword>
<dbReference type="CDD" id="cd22353">
    <property type="entry name" value="RecC_C-like"/>
    <property type="match status" value="1"/>
</dbReference>
<keyword evidence="8 10" id="KW-0238">DNA-binding</keyword>
<evidence type="ECO:0000256" key="3">
    <source>
        <dbReference type="ARBA" id="ARBA00022763"/>
    </source>
</evidence>
<name>A0AA90NK73_9GAMM</name>
<keyword evidence="3 10" id="KW-0227">DNA damage</keyword>
<feature type="domain" description="RecC C-terminal" evidence="11">
    <location>
        <begin position="817"/>
        <end position="1042"/>
    </location>
</feature>